<dbReference type="InterPro" id="IPR051080">
    <property type="entry name" value="Nematode_rcpt-like_serp_alpha"/>
</dbReference>
<gene>
    <name evidence="7" type="ORF">DdX_16189</name>
</gene>
<evidence type="ECO:0000256" key="4">
    <source>
        <dbReference type="ARBA" id="ARBA00023136"/>
    </source>
</evidence>
<dbReference type="Pfam" id="PF10292">
    <property type="entry name" value="7TM_GPCR_Srab"/>
    <property type="match status" value="1"/>
</dbReference>
<evidence type="ECO:0000256" key="2">
    <source>
        <dbReference type="ARBA" id="ARBA00022692"/>
    </source>
</evidence>
<dbReference type="PANTHER" id="PTHR31357">
    <property type="entry name" value="SERPENTINE RECEPTOR CLASS ALPHA-10"/>
    <property type="match status" value="1"/>
</dbReference>
<dbReference type="GO" id="GO:0004984">
    <property type="term" value="F:olfactory receptor activity"/>
    <property type="evidence" value="ECO:0007669"/>
    <property type="project" value="TreeGrafter"/>
</dbReference>
<organism evidence="7 8">
    <name type="scientific">Ditylenchus destructor</name>
    <dbReference type="NCBI Taxonomy" id="166010"/>
    <lineage>
        <taxon>Eukaryota</taxon>
        <taxon>Metazoa</taxon>
        <taxon>Ecdysozoa</taxon>
        <taxon>Nematoda</taxon>
        <taxon>Chromadorea</taxon>
        <taxon>Rhabditida</taxon>
        <taxon>Tylenchina</taxon>
        <taxon>Tylenchomorpha</taxon>
        <taxon>Sphaerularioidea</taxon>
        <taxon>Anguinidae</taxon>
        <taxon>Anguininae</taxon>
        <taxon>Ditylenchus</taxon>
    </lineage>
</organism>
<protein>
    <submittedName>
        <fullName evidence="7">Serpentine type 7TM GPCR receptor class ab chemoreceptor domain-containing protein</fullName>
    </submittedName>
</protein>
<feature type="transmembrane region" description="Helical" evidence="6">
    <location>
        <begin position="109"/>
        <end position="127"/>
    </location>
</feature>
<sequence>MEAFLPSKNDDLCLAAKTLHEDLQLNLAQIGQLILGIATLILLIITVWTYKGHKLALHYNFKLLMVNIIILYVFNSVAMIAIQLRYQIPLIFHFGACNFLTPVWLNLPLRLPSFAYVTAFVLFHLALTTERARATFLARRYEKEGSIYVWLCIVCVYILTILINGYMIFLATKDPTFLEKPVMHISITTSTNSDYLLYTYFFYLAIVIITAITDYILLYKNRKNRSQVEDYSLTRTYQINENIIVMKLLWPLDVCFAIVFAVYLSGTIYLRLIRIKLIFAHFMAHNAVITMILPMHAILTLLLYLHFVKHNKSRAASVVESGDHTQRHFEQLASQWMVSKKRCNDH</sequence>
<evidence type="ECO:0000256" key="1">
    <source>
        <dbReference type="ARBA" id="ARBA00004141"/>
    </source>
</evidence>
<name>A0AAD4MP02_9BILA</name>
<dbReference type="EMBL" id="JAKKPZ010000122">
    <property type="protein sequence ID" value="KAI1701287.1"/>
    <property type="molecule type" value="Genomic_DNA"/>
</dbReference>
<feature type="transmembrane region" description="Helical" evidence="6">
    <location>
        <begin position="248"/>
        <end position="270"/>
    </location>
</feature>
<dbReference type="GO" id="GO:0016020">
    <property type="term" value="C:membrane"/>
    <property type="evidence" value="ECO:0007669"/>
    <property type="project" value="UniProtKB-SubCell"/>
</dbReference>
<accession>A0AAD4MP02</accession>
<evidence type="ECO:0000256" key="3">
    <source>
        <dbReference type="ARBA" id="ARBA00022989"/>
    </source>
</evidence>
<feature type="transmembrane region" description="Helical" evidence="6">
    <location>
        <begin position="147"/>
        <end position="169"/>
    </location>
</feature>
<dbReference type="Gene3D" id="1.20.1070.10">
    <property type="entry name" value="Rhodopsin 7-helix transmembrane proteins"/>
    <property type="match status" value="1"/>
</dbReference>
<evidence type="ECO:0000256" key="5">
    <source>
        <dbReference type="ARBA" id="ARBA00037994"/>
    </source>
</evidence>
<evidence type="ECO:0000313" key="7">
    <source>
        <dbReference type="EMBL" id="KAI1701287.1"/>
    </source>
</evidence>
<proteinExistence type="inferred from homology"/>
<keyword evidence="2 6" id="KW-0812">Transmembrane</keyword>
<dbReference type="Proteomes" id="UP001201812">
    <property type="component" value="Unassembled WGS sequence"/>
</dbReference>
<comment type="subcellular location">
    <subcellularLocation>
        <location evidence="1">Membrane</location>
        <topology evidence="1">Multi-pass membrane protein</topology>
    </subcellularLocation>
</comment>
<feature type="transmembrane region" description="Helical" evidence="6">
    <location>
        <begin position="30"/>
        <end position="51"/>
    </location>
</feature>
<evidence type="ECO:0000313" key="8">
    <source>
        <dbReference type="Proteomes" id="UP001201812"/>
    </source>
</evidence>
<keyword evidence="4 6" id="KW-0472">Membrane</keyword>
<keyword evidence="7" id="KW-0675">Receptor</keyword>
<evidence type="ECO:0000256" key="6">
    <source>
        <dbReference type="SAM" id="Phobius"/>
    </source>
</evidence>
<keyword evidence="8" id="KW-1185">Reference proteome</keyword>
<feature type="transmembrane region" description="Helical" evidence="6">
    <location>
        <begin position="63"/>
        <end position="84"/>
    </location>
</feature>
<dbReference type="AlphaFoldDB" id="A0AAD4MP02"/>
<comment type="similarity">
    <text evidence="5">Belongs to the nematode receptor-like protein sra family.</text>
</comment>
<feature type="transmembrane region" description="Helical" evidence="6">
    <location>
        <begin position="282"/>
        <end position="305"/>
    </location>
</feature>
<dbReference type="InterPro" id="IPR019408">
    <property type="entry name" value="7TM_GPCR_serpentine_rcpt_Srab"/>
</dbReference>
<dbReference type="PANTHER" id="PTHR31357:SF5">
    <property type="entry name" value="SERPENTINE RECEPTOR CLASS ALPHA-1-RELATED"/>
    <property type="match status" value="1"/>
</dbReference>
<keyword evidence="3 6" id="KW-1133">Transmembrane helix</keyword>
<reference evidence="7" key="1">
    <citation type="submission" date="2022-01" db="EMBL/GenBank/DDBJ databases">
        <title>Genome Sequence Resource for Two Populations of Ditylenchus destructor, the Migratory Endoparasitic Phytonematode.</title>
        <authorList>
            <person name="Zhang H."/>
            <person name="Lin R."/>
            <person name="Xie B."/>
        </authorList>
    </citation>
    <scope>NUCLEOTIDE SEQUENCE</scope>
    <source>
        <strain evidence="7">BazhouSP</strain>
    </source>
</reference>
<comment type="caution">
    <text evidence="7">The sequence shown here is derived from an EMBL/GenBank/DDBJ whole genome shotgun (WGS) entry which is preliminary data.</text>
</comment>
<feature type="transmembrane region" description="Helical" evidence="6">
    <location>
        <begin position="200"/>
        <end position="218"/>
    </location>
</feature>